<proteinExistence type="predicted"/>
<evidence type="ECO:0000313" key="3">
    <source>
        <dbReference type="Proteomes" id="UP000076154"/>
    </source>
</evidence>
<dbReference type="Gene3D" id="1.20.1280.50">
    <property type="match status" value="1"/>
</dbReference>
<dbReference type="SMART" id="SM00256">
    <property type="entry name" value="FBOX"/>
    <property type="match status" value="1"/>
</dbReference>
<dbReference type="InterPro" id="IPR036047">
    <property type="entry name" value="F-box-like_dom_sf"/>
</dbReference>
<evidence type="ECO:0000313" key="2">
    <source>
        <dbReference type="EMBL" id="RDB30200.1"/>
    </source>
</evidence>
<dbReference type="OrthoDB" id="3145038at2759"/>
<dbReference type="InParanoid" id="A0A369K9S0"/>
<dbReference type="PROSITE" id="PS50181">
    <property type="entry name" value="FBOX"/>
    <property type="match status" value="1"/>
</dbReference>
<gene>
    <name evidence="2" type="ORF">Hypma_010452</name>
</gene>
<dbReference type="Pfam" id="PF12937">
    <property type="entry name" value="F-box-like"/>
    <property type="match status" value="1"/>
</dbReference>
<comment type="caution">
    <text evidence="2">The sequence shown here is derived from an EMBL/GenBank/DDBJ whole genome shotgun (WGS) entry which is preliminary data.</text>
</comment>
<dbReference type="InterPro" id="IPR001810">
    <property type="entry name" value="F-box_dom"/>
</dbReference>
<name>A0A369K9S0_HYPMA</name>
<dbReference type="SUPFAM" id="SSF81383">
    <property type="entry name" value="F-box domain"/>
    <property type="match status" value="1"/>
</dbReference>
<organism evidence="2 3">
    <name type="scientific">Hypsizygus marmoreus</name>
    <name type="common">White beech mushroom</name>
    <name type="synonym">Agaricus marmoreus</name>
    <dbReference type="NCBI Taxonomy" id="39966"/>
    <lineage>
        <taxon>Eukaryota</taxon>
        <taxon>Fungi</taxon>
        <taxon>Dikarya</taxon>
        <taxon>Basidiomycota</taxon>
        <taxon>Agaricomycotina</taxon>
        <taxon>Agaricomycetes</taxon>
        <taxon>Agaricomycetidae</taxon>
        <taxon>Agaricales</taxon>
        <taxon>Tricholomatineae</taxon>
        <taxon>Lyophyllaceae</taxon>
        <taxon>Hypsizygus</taxon>
    </lineage>
</organism>
<reference evidence="2" key="1">
    <citation type="submission" date="2018-04" db="EMBL/GenBank/DDBJ databases">
        <title>Whole genome sequencing of Hypsizygus marmoreus.</title>
        <authorList>
            <person name="Choi I.-G."/>
            <person name="Min B."/>
            <person name="Kim J.-G."/>
            <person name="Kim S."/>
            <person name="Oh Y.-L."/>
            <person name="Kong W.-S."/>
            <person name="Park H."/>
            <person name="Jeong J."/>
            <person name="Song E.-S."/>
        </authorList>
    </citation>
    <scope>NUCLEOTIDE SEQUENCE [LARGE SCALE GENOMIC DNA]</scope>
    <source>
        <strain evidence="2">51987-8</strain>
    </source>
</reference>
<dbReference type="EMBL" id="LUEZ02000006">
    <property type="protein sequence ID" value="RDB30200.1"/>
    <property type="molecule type" value="Genomic_DNA"/>
</dbReference>
<dbReference type="InterPro" id="IPR036322">
    <property type="entry name" value="WD40_repeat_dom_sf"/>
</dbReference>
<dbReference type="AlphaFoldDB" id="A0A369K9S0"/>
<sequence>MAYDIGGRGHRKNLQQLPLEDLVGIQSFLDPADIVSLRKTCKGLYFATNQRTVWLNALYRICTSHGLYRPSFEVEKMSQKALEHAALSPTRFCRLLERGYKDNSPIPATATRVLEARYLSTICQNEGTREFLEFLLVPGGRFLITRSEEVVAIWDLGLGPTDLITPFPIATIKVTTTTILLCCQLALGGSTLQVFLTSQTDLSVNTIEVYDICLLSLVTSFQLVATFNNFNRVIESYSSDKNLLAIGNESTVAIWDFVNDSVTSWHIEGFIYDLLLFDDHIVLFEDCHFSLWKLPSFHPRIESTTQNACCHFPIMRLAYATSFSSGNMLIPSQVWTSGLNGATSFSVLIQEQDGVMEEYSVTSMHESSDKSTPTCVPMLTNLGRLPTIPYRVLDQRICGGYIAQMYIPFDHGSDGYSRNIVVSLSPASKASVAIRGFTIPLLHAKLWTPSDPMAHILLFDLCPASGRLCVATSHHEIRVVDFLAPF</sequence>
<feature type="domain" description="F-box" evidence="1">
    <location>
        <begin position="11"/>
        <end position="57"/>
    </location>
</feature>
<dbReference type="Proteomes" id="UP000076154">
    <property type="component" value="Unassembled WGS sequence"/>
</dbReference>
<protein>
    <recommendedName>
        <fullName evidence="1">F-box domain-containing protein</fullName>
    </recommendedName>
</protein>
<keyword evidence="3" id="KW-1185">Reference proteome</keyword>
<dbReference type="SUPFAM" id="SSF50978">
    <property type="entry name" value="WD40 repeat-like"/>
    <property type="match status" value="1"/>
</dbReference>
<accession>A0A369K9S0</accession>
<evidence type="ECO:0000259" key="1">
    <source>
        <dbReference type="PROSITE" id="PS50181"/>
    </source>
</evidence>